<dbReference type="EMBL" id="FR695868">
    <property type="protein sequence ID" value="CBX28735.1"/>
    <property type="molecule type" value="Genomic_DNA"/>
</dbReference>
<dbReference type="SUPFAM" id="SSF56954">
    <property type="entry name" value="Outer membrane efflux proteins (OEP)"/>
    <property type="match status" value="1"/>
</dbReference>
<name>E1YDU1_9BACT</name>
<accession>E1YDU1</accession>
<evidence type="ECO:0000313" key="1">
    <source>
        <dbReference type="EMBL" id="CBX28735.1"/>
    </source>
</evidence>
<reference evidence="1" key="1">
    <citation type="journal article" date="2011" name="Environ. Microbiol.">
        <title>Genomic insights into the metabolic potential of the polycyclic aromatic hydrocarbon degrading sulfate-reducing Deltaproteobacterium N47.</title>
        <authorList>
            <person name="Bergmann F."/>
            <person name="Selesi D."/>
            <person name="Weinmaier T."/>
            <person name="Tischler P."/>
            <person name="Rattei T."/>
            <person name="Meckenstock R.U."/>
        </authorList>
    </citation>
    <scope>NUCLEOTIDE SEQUENCE</scope>
</reference>
<protein>
    <submittedName>
        <fullName evidence="1">Uncharacterized protein</fullName>
    </submittedName>
</protein>
<organism evidence="1">
    <name type="scientific">uncultured Desulfobacterium sp</name>
    <dbReference type="NCBI Taxonomy" id="201089"/>
    <lineage>
        <taxon>Bacteria</taxon>
        <taxon>Pseudomonadati</taxon>
        <taxon>Thermodesulfobacteriota</taxon>
        <taxon>Desulfobacteria</taxon>
        <taxon>Desulfobacterales</taxon>
        <taxon>Desulfobacteriaceae</taxon>
        <taxon>Desulfobacterium</taxon>
        <taxon>environmental samples</taxon>
    </lineage>
</organism>
<sequence length="85" mass="9459">MHHFGETLVIYKDAIIPQTSAALNSACASYLSGRADFSVVIEDYNLWLDARTQLARREADRYITWAGFDALTAPLPSNDKIGEKP</sequence>
<dbReference type="AlphaFoldDB" id="E1YDU1"/>
<proteinExistence type="predicted"/>
<gene>
    <name evidence="1" type="ORF">N47_G40590</name>
</gene>